<protein>
    <submittedName>
        <fullName evidence="2">Uncharacterized protein</fullName>
    </submittedName>
</protein>
<gene>
    <name evidence="2" type="ORF">CLAFUR5_07598</name>
</gene>
<dbReference type="RefSeq" id="XP_047762965.1">
    <property type="nucleotide sequence ID" value="XM_047906746.1"/>
</dbReference>
<reference evidence="2" key="2">
    <citation type="journal article" date="2022" name="Microb. Genom.">
        <title>A chromosome-scale genome assembly of the tomato pathogen Cladosporium fulvum reveals a compartmentalized genome architecture and the presence of a dispensable chromosome.</title>
        <authorList>
            <person name="Zaccaron A.Z."/>
            <person name="Chen L.H."/>
            <person name="Samaras A."/>
            <person name="Stergiopoulos I."/>
        </authorList>
    </citation>
    <scope>NUCLEOTIDE SEQUENCE</scope>
    <source>
        <strain evidence="2">Race5_Kim</strain>
    </source>
</reference>
<dbReference type="KEGG" id="ffu:CLAFUR5_07598"/>
<dbReference type="GeneID" id="71987476"/>
<dbReference type="OrthoDB" id="3650798at2759"/>
<keyword evidence="3" id="KW-1185">Reference proteome</keyword>
<dbReference type="EMBL" id="CP090168">
    <property type="protein sequence ID" value="UJO18599.1"/>
    <property type="molecule type" value="Genomic_DNA"/>
</dbReference>
<feature type="compositionally biased region" description="Polar residues" evidence="1">
    <location>
        <begin position="45"/>
        <end position="54"/>
    </location>
</feature>
<dbReference type="AlphaFoldDB" id="A0A9Q8P9X8"/>
<organism evidence="2 3">
    <name type="scientific">Passalora fulva</name>
    <name type="common">Tomato leaf mold</name>
    <name type="synonym">Cladosporium fulvum</name>
    <dbReference type="NCBI Taxonomy" id="5499"/>
    <lineage>
        <taxon>Eukaryota</taxon>
        <taxon>Fungi</taxon>
        <taxon>Dikarya</taxon>
        <taxon>Ascomycota</taxon>
        <taxon>Pezizomycotina</taxon>
        <taxon>Dothideomycetes</taxon>
        <taxon>Dothideomycetidae</taxon>
        <taxon>Mycosphaerellales</taxon>
        <taxon>Mycosphaerellaceae</taxon>
        <taxon>Fulvia</taxon>
    </lineage>
</organism>
<evidence type="ECO:0000313" key="2">
    <source>
        <dbReference type="EMBL" id="UJO18599.1"/>
    </source>
</evidence>
<feature type="region of interest" description="Disordered" evidence="1">
    <location>
        <begin position="45"/>
        <end position="68"/>
    </location>
</feature>
<proteinExistence type="predicted"/>
<evidence type="ECO:0000256" key="1">
    <source>
        <dbReference type="SAM" id="MobiDB-lite"/>
    </source>
</evidence>
<dbReference type="Proteomes" id="UP000756132">
    <property type="component" value="Chromosome 6"/>
</dbReference>
<accession>A0A9Q8P9X8</accession>
<evidence type="ECO:0000313" key="3">
    <source>
        <dbReference type="Proteomes" id="UP000756132"/>
    </source>
</evidence>
<reference evidence="2" key="1">
    <citation type="submission" date="2021-12" db="EMBL/GenBank/DDBJ databases">
        <authorList>
            <person name="Zaccaron A."/>
            <person name="Stergiopoulos I."/>
        </authorList>
    </citation>
    <scope>NUCLEOTIDE SEQUENCE</scope>
    <source>
        <strain evidence="2">Race5_Kim</strain>
    </source>
</reference>
<sequence>MSNHMPSGVSGARSIVLRLKYKTAFSALVFHLSLVHITTAPHLTRQTSQRSNICSELDPDPKTTAMSTSEEKMRKAAEKAMDVFETVELMEQILLYTDARDVLRAMQVVKCMRDTVNGSNKIKKMVGVLPDKESDFRLPLWPGAERFKVDDGDRNHFSNKRHDDSVVLFHGMRLDTYDGQLSCAYDSRFDDLMHGEPPPDIRDQADFRLICEPDAPCLRKLGGRVGAMFPCQPPRAELRTVFCCDHCGDDRGTCLDLHGSR</sequence>
<name>A0A9Q8P9X8_PASFU</name>